<dbReference type="AlphaFoldDB" id="A0A1G7EEF5"/>
<proteinExistence type="predicted"/>
<dbReference type="STRING" id="670482.SAMN04488542_101175"/>
<evidence type="ECO:0008006" key="3">
    <source>
        <dbReference type="Google" id="ProtNLM"/>
    </source>
</evidence>
<accession>A0A1G7EEF5</accession>
<protein>
    <recommendedName>
        <fullName evidence="3">Amidase</fullName>
    </recommendedName>
</protein>
<name>A0A1G7EEF5_9BACL</name>
<dbReference type="OrthoDB" id="7054537at2"/>
<dbReference type="EMBL" id="FNBG01000001">
    <property type="protein sequence ID" value="SDE62070.1"/>
    <property type="molecule type" value="Genomic_DNA"/>
</dbReference>
<gene>
    <name evidence="1" type="ORF">SAMN04488542_101175</name>
</gene>
<reference evidence="1 2" key="1">
    <citation type="submission" date="2016-10" db="EMBL/GenBank/DDBJ databases">
        <authorList>
            <person name="de Groot N.N."/>
        </authorList>
    </citation>
    <scope>NUCLEOTIDE SEQUENCE [LARGE SCALE GENOMIC DNA]</scope>
    <source>
        <strain evidence="1 2">DSM 28129</strain>
    </source>
</reference>
<evidence type="ECO:0000313" key="2">
    <source>
        <dbReference type="Proteomes" id="UP000198972"/>
    </source>
</evidence>
<evidence type="ECO:0000313" key="1">
    <source>
        <dbReference type="EMBL" id="SDE62070.1"/>
    </source>
</evidence>
<dbReference type="Proteomes" id="UP000198972">
    <property type="component" value="Unassembled WGS sequence"/>
</dbReference>
<organism evidence="1 2">
    <name type="scientific">Fontibacillus panacisegetis</name>
    <dbReference type="NCBI Taxonomy" id="670482"/>
    <lineage>
        <taxon>Bacteria</taxon>
        <taxon>Bacillati</taxon>
        <taxon>Bacillota</taxon>
        <taxon>Bacilli</taxon>
        <taxon>Bacillales</taxon>
        <taxon>Paenibacillaceae</taxon>
        <taxon>Fontibacillus</taxon>
    </lineage>
</organism>
<keyword evidence="2" id="KW-1185">Reference proteome</keyword>
<dbReference type="RefSeq" id="WP_091225925.1">
    <property type="nucleotide sequence ID" value="NZ_FNBG01000001.1"/>
</dbReference>
<sequence length="309" mass="34759">MKTPVLFYRLVVLATCMLFLSTSMLMPGNPRASAANSYSITNATWLWNTKLIETSSDELISFMADQGIDTIFLQISSSVSKTSYTEFIRSANEHQISVYALNGAPNWALESNLPKLNSFMTWINNYQNSVNADEKFAGIQVDIEPYLLPDWSTNWTSLVTQWQNNVTYLASEAKKISLPLNAALPFWLDKYKAPGQNITLSYWMISNLDSVSLMTYRDKAATIFDLAKAELAEAELLNKKVYISVETKRSNEGNHVTFYEEGASYLNTELLSVRSKASLYSSFAGIAVHDLIGWMELANNTDNLRTLPQ</sequence>